<keyword evidence="3" id="KW-1003">Cell membrane</keyword>
<protein>
    <recommendedName>
        <fullName evidence="7">Amino acid transporter</fullName>
    </recommendedName>
</protein>
<keyword evidence="9" id="KW-1185">Reference proteome</keyword>
<comment type="caution">
    <text evidence="8">The sequence shown here is derived from an EMBL/GenBank/DDBJ whole genome shotgun (WGS) entry which is preliminary data.</text>
</comment>
<feature type="transmembrane region" description="Helical" evidence="7">
    <location>
        <begin position="49"/>
        <end position="68"/>
    </location>
</feature>
<dbReference type="EMBL" id="JABSTU010000003">
    <property type="protein sequence ID" value="KAH8035089.1"/>
    <property type="molecule type" value="Genomic_DNA"/>
</dbReference>
<dbReference type="InterPro" id="IPR036458">
    <property type="entry name" value="Na:dicarbo_symporter_sf"/>
</dbReference>
<dbReference type="SUPFAM" id="SSF118215">
    <property type="entry name" value="Proton glutamate symport protein"/>
    <property type="match status" value="1"/>
</dbReference>
<evidence type="ECO:0000256" key="1">
    <source>
        <dbReference type="ARBA" id="ARBA00004651"/>
    </source>
</evidence>
<comment type="similarity">
    <text evidence="7">Belongs to the dicarboxylate/amino acid:cation symporter (DAACS) (TC 2.A.23) family.</text>
</comment>
<reference evidence="8" key="2">
    <citation type="submission" date="2021-09" db="EMBL/GenBank/DDBJ databases">
        <authorList>
            <person name="Jia N."/>
            <person name="Wang J."/>
            <person name="Shi W."/>
            <person name="Du L."/>
            <person name="Sun Y."/>
            <person name="Zhan W."/>
            <person name="Jiang J."/>
            <person name="Wang Q."/>
            <person name="Zhang B."/>
            <person name="Ji P."/>
            <person name="Sakyi L.B."/>
            <person name="Cui X."/>
            <person name="Yuan T."/>
            <person name="Jiang B."/>
            <person name="Yang W."/>
            <person name="Lam T.T.-Y."/>
            <person name="Chang Q."/>
            <person name="Ding S."/>
            <person name="Wang X."/>
            <person name="Zhu J."/>
            <person name="Ruan X."/>
            <person name="Zhao L."/>
            <person name="Wei J."/>
            <person name="Que T."/>
            <person name="Du C."/>
            <person name="Cheng J."/>
            <person name="Dai P."/>
            <person name="Han X."/>
            <person name="Huang E."/>
            <person name="Gao Y."/>
            <person name="Liu J."/>
            <person name="Shao H."/>
            <person name="Ye R."/>
            <person name="Li L."/>
            <person name="Wei W."/>
            <person name="Wang X."/>
            <person name="Wang C."/>
            <person name="Huo Q."/>
            <person name="Li W."/>
            <person name="Guo W."/>
            <person name="Chen H."/>
            <person name="Chen S."/>
            <person name="Zhou L."/>
            <person name="Zhou L."/>
            <person name="Ni X."/>
            <person name="Tian J."/>
            <person name="Zhou Y."/>
            <person name="Sheng Y."/>
            <person name="Liu T."/>
            <person name="Pan Y."/>
            <person name="Xia L."/>
            <person name="Li J."/>
            <person name="Zhao F."/>
            <person name="Cao W."/>
        </authorList>
    </citation>
    <scope>NUCLEOTIDE SEQUENCE</scope>
    <source>
        <strain evidence="8">Rmic-2018</strain>
        <tissue evidence="8">Larvae</tissue>
    </source>
</reference>
<dbReference type="GO" id="GO:0015293">
    <property type="term" value="F:symporter activity"/>
    <property type="evidence" value="ECO:0007669"/>
    <property type="project" value="UniProtKB-UniRule"/>
</dbReference>
<dbReference type="GO" id="GO:0005886">
    <property type="term" value="C:plasma membrane"/>
    <property type="evidence" value="ECO:0007669"/>
    <property type="project" value="UniProtKB-SubCell"/>
</dbReference>
<evidence type="ECO:0000313" key="8">
    <source>
        <dbReference type="EMBL" id="KAH8035089.1"/>
    </source>
</evidence>
<feature type="transmembrane region" description="Helical" evidence="7">
    <location>
        <begin position="184"/>
        <end position="202"/>
    </location>
</feature>
<evidence type="ECO:0000256" key="4">
    <source>
        <dbReference type="ARBA" id="ARBA00022692"/>
    </source>
</evidence>
<keyword evidence="7" id="KW-0769">Symport</keyword>
<dbReference type="Gene3D" id="1.10.3860.10">
    <property type="entry name" value="Sodium:dicarboxylate symporter"/>
    <property type="match status" value="1"/>
</dbReference>
<feature type="transmembrane region" description="Helical" evidence="7">
    <location>
        <begin position="145"/>
        <end position="163"/>
    </location>
</feature>
<organism evidence="8 9">
    <name type="scientific">Rhipicephalus microplus</name>
    <name type="common">Cattle tick</name>
    <name type="synonym">Boophilus microplus</name>
    <dbReference type="NCBI Taxonomy" id="6941"/>
    <lineage>
        <taxon>Eukaryota</taxon>
        <taxon>Metazoa</taxon>
        <taxon>Ecdysozoa</taxon>
        <taxon>Arthropoda</taxon>
        <taxon>Chelicerata</taxon>
        <taxon>Arachnida</taxon>
        <taxon>Acari</taxon>
        <taxon>Parasitiformes</taxon>
        <taxon>Ixodida</taxon>
        <taxon>Ixodoidea</taxon>
        <taxon>Ixodidae</taxon>
        <taxon>Rhipicephalinae</taxon>
        <taxon>Rhipicephalus</taxon>
        <taxon>Boophilus</taxon>
    </lineage>
</organism>
<dbReference type="Pfam" id="PF00375">
    <property type="entry name" value="SDF"/>
    <property type="match status" value="1"/>
</dbReference>
<keyword evidence="4 7" id="KW-0812">Transmembrane</keyword>
<dbReference type="PANTHER" id="PTHR42865:SF7">
    <property type="entry name" value="PROTON_GLUTAMATE-ASPARTATE SYMPORTER"/>
    <property type="match status" value="1"/>
</dbReference>
<feature type="transmembrane region" description="Helical" evidence="7">
    <location>
        <begin position="75"/>
        <end position="97"/>
    </location>
</feature>
<dbReference type="PANTHER" id="PTHR42865">
    <property type="entry name" value="PROTON/GLUTAMATE-ASPARTATE SYMPORTER"/>
    <property type="match status" value="1"/>
</dbReference>
<evidence type="ECO:0000256" key="5">
    <source>
        <dbReference type="ARBA" id="ARBA00022989"/>
    </source>
</evidence>
<feature type="transmembrane region" description="Helical" evidence="7">
    <location>
        <begin position="20"/>
        <end position="37"/>
    </location>
</feature>
<dbReference type="VEuPathDB" id="VectorBase:LOC119181462"/>
<proteinExistence type="inferred from homology"/>
<keyword evidence="2 7" id="KW-0813">Transport</keyword>
<dbReference type="Proteomes" id="UP000821866">
    <property type="component" value="Chromosome 11"/>
</dbReference>
<keyword evidence="5 7" id="KW-1133">Transmembrane helix</keyword>
<feature type="transmembrane region" description="Helical" evidence="7">
    <location>
        <begin position="214"/>
        <end position="233"/>
    </location>
</feature>
<comment type="subcellular location">
    <subcellularLocation>
        <location evidence="1">Cell membrane</location>
        <topology evidence="1">Multi-pass membrane protein</topology>
    </subcellularLocation>
    <subcellularLocation>
        <location evidence="7">Membrane</location>
        <topology evidence="7">Multi-pass membrane protein</topology>
    </subcellularLocation>
</comment>
<keyword evidence="6 7" id="KW-0472">Membrane</keyword>
<evidence type="ECO:0000256" key="2">
    <source>
        <dbReference type="ARBA" id="ARBA00022448"/>
    </source>
</evidence>
<evidence type="ECO:0000256" key="6">
    <source>
        <dbReference type="ARBA" id="ARBA00023136"/>
    </source>
</evidence>
<accession>A0A9J6EKT5</accession>
<evidence type="ECO:0000256" key="7">
    <source>
        <dbReference type="RuleBase" id="RU361216"/>
    </source>
</evidence>
<feature type="transmembrane region" description="Helical" evidence="7">
    <location>
        <begin position="245"/>
        <end position="266"/>
    </location>
</feature>
<evidence type="ECO:0000313" key="9">
    <source>
        <dbReference type="Proteomes" id="UP000821866"/>
    </source>
</evidence>
<reference evidence="8" key="1">
    <citation type="journal article" date="2020" name="Cell">
        <title>Large-Scale Comparative Analyses of Tick Genomes Elucidate Their Genetic Diversity and Vector Capacities.</title>
        <authorList>
            <consortium name="Tick Genome and Microbiome Consortium (TIGMIC)"/>
            <person name="Jia N."/>
            <person name="Wang J."/>
            <person name="Shi W."/>
            <person name="Du L."/>
            <person name="Sun Y."/>
            <person name="Zhan W."/>
            <person name="Jiang J.F."/>
            <person name="Wang Q."/>
            <person name="Zhang B."/>
            <person name="Ji P."/>
            <person name="Bell-Sakyi L."/>
            <person name="Cui X.M."/>
            <person name="Yuan T.T."/>
            <person name="Jiang B.G."/>
            <person name="Yang W.F."/>
            <person name="Lam T.T."/>
            <person name="Chang Q.C."/>
            <person name="Ding S.J."/>
            <person name="Wang X.J."/>
            <person name="Zhu J.G."/>
            <person name="Ruan X.D."/>
            <person name="Zhao L."/>
            <person name="Wei J.T."/>
            <person name="Ye R.Z."/>
            <person name="Que T.C."/>
            <person name="Du C.H."/>
            <person name="Zhou Y.H."/>
            <person name="Cheng J.X."/>
            <person name="Dai P.F."/>
            <person name="Guo W.B."/>
            <person name="Han X.H."/>
            <person name="Huang E.J."/>
            <person name="Li L.F."/>
            <person name="Wei W."/>
            <person name="Gao Y.C."/>
            <person name="Liu J.Z."/>
            <person name="Shao H.Z."/>
            <person name="Wang X."/>
            <person name="Wang C.C."/>
            <person name="Yang T.C."/>
            <person name="Huo Q.B."/>
            <person name="Li W."/>
            <person name="Chen H.Y."/>
            <person name="Chen S.E."/>
            <person name="Zhou L.G."/>
            <person name="Ni X.B."/>
            <person name="Tian J.H."/>
            <person name="Sheng Y."/>
            <person name="Liu T."/>
            <person name="Pan Y.S."/>
            <person name="Xia L.Y."/>
            <person name="Li J."/>
            <person name="Zhao F."/>
            <person name="Cao W.C."/>
        </authorList>
    </citation>
    <scope>NUCLEOTIDE SEQUENCE</scope>
    <source>
        <strain evidence="8">Rmic-2018</strain>
    </source>
</reference>
<name>A0A9J6EKT5_RHIMP</name>
<evidence type="ECO:0000256" key="3">
    <source>
        <dbReference type="ARBA" id="ARBA00022475"/>
    </source>
</evidence>
<dbReference type="InterPro" id="IPR001991">
    <property type="entry name" value="Na-dicarboxylate_symporter"/>
</dbReference>
<sequence>MVSSMAHKCRRSQQQQQTVSLLATVVGLLIGVLVVPRTARRPLAVPGELLLRVSGVATLPLLACRLLLLPPTGRLLAAAFGMQLSASVAALLLAGWAPPSPTTVGPAEPLDWFRNAVPDNLLQTFVSEEGQRGRNTTPETRAQPGNLLGVATASALLGCALARQRGNRALRALLADAGEALTRLLNALLAWACPIGALSLALRAADEETTWWRGTYPAATGVALHAVLVAAMVSAAASRHDLQRLLAALSWPLCVAAVAGSSWHALPAALCALQQQREEPVTAALVVVRCGSALCNMLLLTPTVLQDRGLTQGLLLAAANSLFTVGRGDGPLLYLSGLPPLPGAV</sequence>
<dbReference type="AlphaFoldDB" id="A0A9J6EKT5"/>
<gene>
    <name evidence="8" type="ORF">HPB51_004330</name>
</gene>